<dbReference type="InterPro" id="IPR041588">
    <property type="entry name" value="Integrase_H2C2"/>
</dbReference>
<dbReference type="Pfam" id="PF18701">
    <property type="entry name" value="DUF5641"/>
    <property type="match status" value="1"/>
</dbReference>
<dbReference type="InterPro" id="IPR012337">
    <property type="entry name" value="RNaseH-like_sf"/>
</dbReference>
<dbReference type="EMBL" id="HBUF01632725">
    <property type="protein sequence ID" value="CAG6783483.1"/>
    <property type="molecule type" value="Transcribed_RNA"/>
</dbReference>
<dbReference type="InterPro" id="IPR008042">
    <property type="entry name" value="Retrotrans_Pao"/>
</dbReference>
<dbReference type="InterPro" id="IPR001584">
    <property type="entry name" value="Integrase_cat-core"/>
</dbReference>
<dbReference type="SUPFAM" id="SSF53098">
    <property type="entry name" value="Ribonuclease H-like"/>
    <property type="match status" value="1"/>
</dbReference>
<evidence type="ECO:0000259" key="1">
    <source>
        <dbReference type="PROSITE" id="PS50994"/>
    </source>
</evidence>
<organism evidence="2">
    <name type="scientific">Cacopsylla melanoneura</name>
    <dbReference type="NCBI Taxonomy" id="428564"/>
    <lineage>
        <taxon>Eukaryota</taxon>
        <taxon>Metazoa</taxon>
        <taxon>Ecdysozoa</taxon>
        <taxon>Arthropoda</taxon>
        <taxon>Hexapoda</taxon>
        <taxon>Insecta</taxon>
        <taxon>Pterygota</taxon>
        <taxon>Neoptera</taxon>
        <taxon>Paraneoptera</taxon>
        <taxon>Hemiptera</taxon>
        <taxon>Sternorrhyncha</taxon>
        <taxon>Psylloidea</taxon>
        <taxon>Psyllidae</taxon>
        <taxon>Psyllinae</taxon>
        <taxon>Cacopsylla</taxon>
    </lineage>
</organism>
<dbReference type="Gene3D" id="3.30.420.10">
    <property type="entry name" value="Ribonuclease H-like superfamily/Ribonuclease H"/>
    <property type="match status" value="1"/>
</dbReference>
<name>A0A8D9BE06_9HEMI</name>
<dbReference type="EMBL" id="HBUF01632726">
    <property type="protein sequence ID" value="CAG6783484.1"/>
    <property type="molecule type" value="Transcribed_RNA"/>
</dbReference>
<dbReference type="InterPro" id="IPR040676">
    <property type="entry name" value="DUF5641"/>
</dbReference>
<dbReference type="Pfam" id="PF17921">
    <property type="entry name" value="Integrase_H2C2"/>
    <property type="match status" value="1"/>
</dbReference>
<evidence type="ECO:0000313" key="2">
    <source>
        <dbReference type="EMBL" id="CAG6783484.1"/>
    </source>
</evidence>
<accession>A0A8D9BE06</accession>
<dbReference type="Pfam" id="PF05380">
    <property type="entry name" value="Peptidase_A17"/>
    <property type="match status" value="1"/>
</dbReference>
<reference evidence="2" key="1">
    <citation type="submission" date="2021-05" db="EMBL/GenBank/DDBJ databases">
        <authorList>
            <person name="Alioto T."/>
            <person name="Alioto T."/>
            <person name="Gomez Garrido J."/>
        </authorList>
    </citation>
    <scope>NUCLEOTIDE SEQUENCE</scope>
</reference>
<dbReference type="AlphaFoldDB" id="A0A8D9BE06"/>
<proteinExistence type="predicted"/>
<feature type="domain" description="Integrase catalytic" evidence="1">
    <location>
        <begin position="562"/>
        <end position="757"/>
    </location>
</feature>
<protein>
    <recommendedName>
        <fullName evidence="1">Integrase catalytic domain-containing protein</fullName>
    </recommendedName>
</protein>
<dbReference type="InterPro" id="IPR036397">
    <property type="entry name" value="RNaseH_sf"/>
</dbReference>
<dbReference type="PROSITE" id="PS50994">
    <property type="entry name" value="INTEGRASE"/>
    <property type="match status" value="1"/>
</dbReference>
<dbReference type="Gene3D" id="1.10.340.70">
    <property type="match status" value="1"/>
</dbReference>
<dbReference type="PANTHER" id="PTHR47331">
    <property type="entry name" value="PHD-TYPE DOMAIN-CONTAINING PROTEIN"/>
    <property type="match status" value="1"/>
</dbReference>
<dbReference type="GO" id="GO:0003676">
    <property type="term" value="F:nucleic acid binding"/>
    <property type="evidence" value="ECO:0007669"/>
    <property type="project" value="InterPro"/>
</dbReference>
<sequence length="871" mass="98957">MYFWPFQFEIGSPGSCSNFYMDDFVCSVDSFEQAVELQSQMVNLCKSGGFDLVKWSTNSKDLLEKIPVRDRLPCKVNFDSDLSESPSIKILGIQWHPESDNFSFSVNWSNRPCTKRLILSAVSSVFDPLGLIQPVILMCKLLISDLWKAGIDWDQKPPTSICDRWHYLQSEIGQLSQIQIPRYLGKSASTSSTILVGFADSSEQAYGAVIYCVCTNALGENQTHLLCSKSKVAPMKTVSIPRLELCAALLLSNLMCAVLNSYNTQVANEQVYCFSDSKVTLDWIHSSPHRWTQFVANRVAKIQQNIDTKHWFHVAGKENPADCASRGMFPDEIIDHDLWWKGPSWLLLPLDKWPLEYHSMNDVNSLVELKKNPETTCALTQVQSFELLDLSGKFSSWMKLLRSIVYVLRLVKVLPIKPVIELTDLDSAESRLVMEVQLKHFPELFKNITSGSHQLRKLDPFVSDGIIRVGGRLTNSNLEFEQRHPILLPKNDPIVTLIIQHYHRTNLHTGTHLLLTLIRQKYWIISARSQVKKHVNKCNHCFRISPKPSFPKMGDLPECRVNESKPFLHTGVDYCGPFSVTMISGRGIKSSKKAYVCLFICLTTKAVHIELASDLSTETFLNAFKRFISRRGSCRFMYSDCGTNFIGAKHALDELYNFLQSSHFEKSIQNELNLTRVVWKTNPPLAPHMGGIWESQMRPIKSHLMKVVGTQILTFEELSTVLIQIEALLNSRPLCKLSSDVSEVSALTPAHFLLAEPVRWLPAKDVSMSNVNRLSRYELLDQLVQSYWARWSREYLTTLQVRDKWTTNKGDLNVGDTVILIQDNLPVLQWPLGIVQDVFPGRDGITRVAVVKTKSGIFKRPVVKLCKLPTQ</sequence>
<dbReference type="GO" id="GO:0015074">
    <property type="term" value="P:DNA integration"/>
    <property type="evidence" value="ECO:0007669"/>
    <property type="project" value="InterPro"/>
</dbReference>